<protein>
    <submittedName>
        <fullName evidence="2">Uncharacterized protein</fullName>
    </submittedName>
</protein>
<dbReference type="EMBL" id="LCHQ01000035">
    <property type="protein sequence ID" value="KKT37306.1"/>
    <property type="molecule type" value="Genomic_DNA"/>
</dbReference>
<evidence type="ECO:0000313" key="3">
    <source>
        <dbReference type="Proteomes" id="UP000034097"/>
    </source>
</evidence>
<gene>
    <name evidence="2" type="ORF">UW26_C0035G0005</name>
</gene>
<feature type="transmembrane region" description="Helical" evidence="1">
    <location>
        <begin position="41"/>
        <end position="61"/>
    </location>
</feature>
<reference evidence="2 3" key="1">
    <citation type="journal article" date="2015" name="Nature">
        <title>rRNA introns, odd ribosomes, and small enigmatic genomes across a large radiation of phyla.</title>
        <authorList>
            <person name="Brown C.T."/>
            <person name="Hug L.A."/>
            <person name="Thomas B.C."/>
            <person name="Sharon I."/>
            <person name="Castelle C.J."/>
            <person name="Singh A."/>
            <person name="Wilkins M.J."/>
            <person name="Williams K.H."/>
            <person name="Banfield J.F."/>
        </authorList>
    </citation>
    <scope>NUCLEOTIDE SEQUENCE [LARGE SCALE GENOMIC DNA]</scope>
</reference>
<keyword evidence="1" id="KW-0472">Membrane</keyword>
<dbReference type="AlphaFoldDB" id="A0A0G1GQJ3"/>
<dbReference type="Proteomes" id="UP000034097">
    <property type="component" value="Unassembled WGS sequence"/>
</dbReference>
<accession>A0A0G1GQJ3</accession>
<keyword evidence="1" id="KW-1133">Transmembrane helix</keyword>
<evidence type="ECO:0000256" key="1">
    <source>
        <dbReference type="SAM" id="Phobius"/>
    </source>
</evidence>
<evidence type="ECO:0000313" key="2">
    <source>
        <dbReference type="EMBL" id="KKT37306.1"/>
    </source>
</evidence>
<sequence length="180" mass="19014">MEIKKIDLDEVELNTSPSPSLAQPTIERKIQTSPMSKNNSLPIVILFLVVIGAGVLTGSWLKSRSAGGSSEKGTENVQADIPLSGAKVGDTYGSADEKAFRDKVLGVVDKGGVSGEGTHKLVRPGGASQTVCVSSTTIDLDLLVGHQVTLWGETFDGQKCGWLMDVGRARIENLNVPLPN</sequence>
<organism evidence="2 3">
    <name type="scientific">Candidatus Collierbacteria bacterium GW2011_GWF1_44_12</name>
    <dbReference type="NCBI Taxonomy" id="1618402"/>
    <lineage>
        <taxon>Bacteria</taxon>
        <taxon>Candidatus Collieribacteriota</taxon>
    </lineage>
</organism>
<comment type="caution">
    <text evidence="2">The sequence shown here is derived from an EMBL/GenBank/DDBJ whole genome shotgun (WGS) entry which is preliminary data.</text>
</comment>
<name>A0A0G1GQJ3_9BACT</name>
<keyword evidence="1" id="KW-0812">Transmembrane</keyword>
<proteinExistence type="predicted"/>